<name>A0A934WTI1_9FIRM</name>
<comment type="caution">
    <text evidence="2">The sequence shown here is derived from an EMBL/GenBank/DDBJ whole genome shotgun (WGS) entry which is preliminary data.</text>
</comment>
<dbReference type="SUPFAM" id="SSF47413">
    <property type="entry name" value="lambda repressor-like DNA-binding domains"/>
    <property type="match status" value="1"/>
</dbReference>
<protein>
    <submittedName>
        <fullName evidence="2">Helix-turn-helix transcriptional regulator</fullName>
    </submittedName>
</protein>
<keyword evidence="3" id="KW-1185">Reference proteome</keyword>
<dbReference type="Pfam" id="PF01381">
    <property type="entry name" value="HTH_3"/>
    <property type="match status" value="1"/>
</dbReference>
<dbReference type="Gene3D" id="1.10.260.40">
    <property type="entry name" value="lambda repressor-like DNA-binding domains"/>
    <property type="match status" value="1"/>
</dbReference>
<dbReference type="CDD" id="cd00093">
    <property type="entry name" value="HTH_XRE"/>
    <property type="match status" value="1"/>
</dbReference>
<dbReference type="SMART" id="SM00530">
    <property type="entry name" value="HTH_XRE"/>
    <property type="match status" value="1"/>
</dbReference>
<reference evidence="2" key="1">
    <citation type="submission" date="2021-01" db="EMBL/GenBank/DDBJ databases">
        <title>Genome public.</title>
        <authorList>
            <person name="Liu C."/>
            <person name="Sun Q."/>
        </authorList>
    </citation>
    <scope>NUCLEOTIDE SEQUENCE</scope>
    <source>
        <strain evidence="2">M6</strain>
    </source>
</reference>
<evidence type="ECO:0000313" key="3">
    <source>
        <dbReference type="Proteomes" id="UP000633365"/>
    </source>
</evidence>
<evidence type="ECO:0000313" key="2">
    <source>
        <dbReference type="EMBL" id="MBK6089668.1"/>
    </source>
</evidence>
<sequence>MTIGERIKEIRLYKKFMTREELAQSLNCSQSTICAWESNTSLPQLPAFLKLLNVFHISCEEFMKGVEIE</sequence>
<dbReference type="InterPro" id="IPR010982">
    <property type="entry name" value="Lambda_DNA-bd_dom_sf"/>
</dbReference>
<dbReference type="PROSITE" id="PS50943">
    <property type="entry name" value="HTH_CROC1"/>
    <property type="match status" value="1"/>
</dbReference>
<dbReference type="InterPro" id="IPR001387">
    <property type="entry name" value="Cro/C1-type_HTH"/>
</dbReference>
<dbReference type="EMBL" id="JAEQMG010000145">
    <property type="protein sequence ID" value="MBK6089668.1"/>
    <property type="molecule type" value="Genomic_DNA"/>
</dbReference>
<accession>A0A934WTI1</accession>
<proteinExistence type="predicted"/>
<evidence type="ECO:0000259" key="1">
    <source>
        <dbReference type="PROSITE" id="PS50943"/>
    </source>
</evidence>
<dbReference type="AlphaFoldDB" id="A0A934WTI1"/>
<gene>
    <name evidence="2" type="ORF">JKK62_13630</name>
</gene>
<feature type="domain" description="HTH cro/C1-type" evidence="1">
    <location>
        <begin position="7"/>
        <end position="62"/>
    </location>
</feature>
<dbReference type="GO" id="GO:0003677">
    <property type="term" value="F:DNA binding"/>
    <property type="evidence" value="ECO:0007669"/>
    <property type="project" value="InterPro"/>
</dbReference>
<dbReference type="Proteomes" id="UP000633365">
    <property type="component" value="Unassembled WGS sequence"/>
</dbReference>
<organism evidence="2 3">
    <name type="scientific">Ruminococcus difficilis</name>
    <dbReference type="NCBI Taxonomy" id="2763069"/>
    <lineage>
        <taxon>Bacteria</taxon>
        <taxon>Bacillati</taxon>
        <taxon>Bacillota</taxon>
        <taxon>Clostridia</taxon>
        <taxon>Eubacteriales</taxon>
        <taxon>Oscillospiraceae</taxon>
        <taxon>Ruminococcus</taxon>
    </lineage>
</organism>